<sequence>MAKYRKMLLGTMASVVALGLLANPQPVEASSKLNINAIYAADRYVHGTVAKPGRLTIRRGNETILSKKVKQGNFKYVIKTGKQLKPGQKLTIKVKAGRKVQQKKLTVKRAHLKQATSYQKAKTVYGTTVAFGNLEVRSEKGKVLARGRANRYGEYTVKLKKQYRVGTKLRVKVSRGAYTKTKLIKIKKTPKIKKLKVNSIQGNKDGIAKVSGTSSVKNGKITIKRNGKVLKTTKTSVKGKYSVKVTKLKDKQKLNIQVKNIKTGATKQVNKKVVMYPINHGVKANYASANTVQALIATLKAQNKNTWNYSYTLLKKDAHMNQAFLQDLQKIQKIDLISNDQVYHQSVYLGENDKLTNIQDLKFVPNLKFLNLVNQTKLTNLTNVAFPKTMTTIGLKNTGITSLATATLPDTITNLTLEDNKKLTTLNGTKLPQTIWQNLTINNSPITTMNNVRWPKKVTNVSVMNSQIDNANVKVLAANLKPTRSLNLNRNNRITSIAGVQFQGTFLYFTMAGAGQQGKLTDITGLKLPSTVRDVSFFNNQIRQLPSDDAWPNVKILELTRNKLTSLQPLVGLKQLEKLFVNENNLANLNGLPTTNLKTLEAKNNKLTGLASGVLPDTLFDLNLSNDTKATLGLNSTTTLNNNRITTLANVQLPAKLKHLYLNRNSLQSIASVQFPASLQTLVAKNNNLDKFPQYLPGDLKRLNLASNQLQNFDGVHQLPAGLISLDLSHNRYANGFLPNATVKMLAVNVLRQLEYLSFSNQLNNQTGKYNSKVVVNSINEFQLIGGIFSERVVYGVTYKGAKDGDENKSLEENEVTTAAKPINKRETLKK</sequence>
<accession>A0A4P6YS97</accession>
<organism evidence="6 7">
    <name type="scientific">Periweissella cryptocerci</name>
    <dbReference type="NCBI Taxonomy" id="2506420"/>
    <lineage>
        <taxon>Bacteria</taxon>
        <taxon>Bacillati</taxon>
        <taxon>Bacillota</taxon>
        <taxon>Bacilli</taxon>
        <taxon>Lactobacillales</taxon>
        <taxon>Lactobacillaceae</taxon>
        <taxon>Periweissella</taxon>
    </lineage>
</organism>
<dbReference type="RefSeq" id="WP_133362637.1">
    <property type="nucleotide sequence ID" value="NZ_CP037940.1"/>
</dbReference>
<dbReference type="SMART" id="SM00364">
    <property type="entry name" value="LRR_BAC"/>
    <property type="match status" value="5"/>
</dbReference>
<dbReference type="Proteomes" id="UP000292886">
    <property type="component" value="Chromosome"/>
</dbReference>
<keyword evidence="5" id="KW-0732">Signal</keyword>
<keyword evidence="7" id="KW-1185">Reference proteome</keyword>
<dbReference type="AlphaFoldDB" id="A0A4P6YS97"/>
<dbReference type="EMBL" id="CP037940">
    <property type="protein sequence ID" value="QBO35558.1"/>
    <property type="molecule type" value="Genomic_DNA"/>
</dbReference>
<dbReference type="PANTHER" id="PTHR47114">
    <property type="match status" value="1"/>
</dbReference>
<dbReference type="InterPro" id="IPR032675">
    <property type="entry name" value="LRR_dom_sf"/>
</dbReference>
<evidence type="ECO:0000313" key="7">
    <source>
        <dbReference type="Proteomes" id="UP000292886"/>
    </source>
</evidence>
<name>A0A4P6YS97_9LACO</name>
<dbReference type="OrthoDB" id="1491115at2"/>
<dbReference type="PANTHER" id="PTHR47114:SF2">
    <property type="entry name" value="OLIGODENDROCYTE-MYELIN GLYCOPROTEIN"/>
    <property type="match status" value="1"/>
</dbReference>
<feature type="signal peptide" evidence="5">
    <location>
        <begin position="1"/>
        <end position="29"/>
    </location>
</feature>
<gene>
    <name evidence="6" type="ORF">EQG49_03335</name>
</gene>
<dbReference type="SUPFAM" id="SSF52047">
    <property type="entry name" value="RNI-like"/>
    <property type="match status" value="1"/>
</dbReference>
<evidence type="ECO:0000256" key="2">
    <source>
        <dbReference type="ARBA" id="ARBA00022614"/>
    </source>
</evidence>
<proteinExistence type="inferred from homology"/>
<keyword evidence="3" id="KW-0677">Repeat</keyword>
<evidence type="ECO:0008006" key="8">
    <source>
        <dbReference type="Google" id="ProtNLM"/>
    </source>
</evidence>
<dbReference type="InterPro" id="IPR001611">
    <property type="entry name" value="Leu-rich_rpt"/>
</dbReference>
<reference evidence="7" key="1">
    <citation type="submission" date="2019-03" db="EMBL/GenBank/DDBJ databases">
        <title>Weissella sp. 26KH-42 Genome sequencing.</title>
        <authorList>
            <person name="Heo J."/>
            <person name="Kim S.-J."/>
            <person name="Kim J.-S."/>
            <person name="Hong S.-B."/>
            <person name="Kwon S.-W."/>
        </authorList>
    </citation>
    <scope>NUCLEOTIDE SEQUENCE [LARGE SCALE GENOMIC DNA]</scope>
    <source>
        <strain evidence="7">26KH-42</strain>
    </source>
</reference>
<dbReference type="PROSITE" id="PS51450">
    <property type="entry name" value="LRR"/>
    <property type="match status" value="3"/>
</dbReference>
<dbReference type="Gene3D" id="3.80.10.10">
    <property type="entry name" value="Ribonuclease Inhibitor"/>
    <property type="match status" value="3"/>
</dbReference>
<dbReference type="SUPFAM" id="SSF52058">
    <property type="entry name" value="L domain-like"/>
    <property type="match status" value="1"/>
</dbReference>
<protein>
    <recommendedName>
        <fullName evidence="8">Leucine-rich repeat domain-containing protein</fullName>
    </recommendedName>
</protein>
<evidence type="ECO:0000256" key="3">
    <source>
        <dbReference type="ARBA" id="ARBA00022737"/>
    </source>
</evidence>
<evidence type="ECO:0000313" key="6">
    <source>
        <dbReference type="EMBL" id="QBO35558.1"/>
    </source>
</evidence>
<evidence type="ECO:0000256" key="5">
    <source>
        <dbReference type="SAM" id="SignalP"/>
    </source>
</evidence>
<feature type="region of interest" description="Disordered" evidence="4">
    <location>
        <begin position="804"/>
        <end position="831"/>
    </location>
</feature>
<dbReference type="InterPro" id="IPR051071">
    <property type="entry name" value="LRR-bact_E3_ubiq_ligases"/>
</dbReference>
<feature type="chain" id="PRO_5020606965" description="Leucine-rich repeat domain-containing protein" evidence="5">
    <location>
        <begin position="30"/>
        <end position="831"/>
    </location>
</feature>
<dbReference type="KEGG" id="wei:EQG49_03335"/>
<comment type="similarity">
    <text evidence="1">Belongs to the LRR-containing bacterial E3 ligase family.</text>
</comment>
<evidence type="ECO:0000256" key="4">
    <source>
        <dbReference type="SAM" id="MobiDB-lite"/>
    </source>
</evidence>
<keyword evidence="2" id="KW-0433">Leucine-rich repeat</keyword>
<evidence type="ECO:0000256" key="1">
    <source>
        <dbReference type="ARBA" id="ARBA00009868"/>
    </source>
</evidence>